<dbReference type="InterPro" id="IPR021124">
    <property type="entry name" value="CRISPR-assoc_prot_Cas5"/>
</dbReference>
<dbReference type="Pfam" id="PF09704">
    <property type="entry name" value="Cas_Cas5d"/>
    <property type="match status" value="1"/>
</dbReference>
<keyword evidence="3" id="KW-1185">Reference proteome</keyword>
<dbReference type="STRING" id="399497.BW733_07520"/>
<proteinExistence type="predicted"/>
<dbReference type="NCBIfam" id="TIGR02593">
    <property type="entry name" value="CRISPR_cas5"/>
    <property type="match status" value="1"/>
</dbReference>
<gene>
    <name evidence="2" type="ORF">BW733_07520</name>
</gene>
<dbReference type="GO" id="GO:0043571">
    <property type="term" value="P:maintenance of CRISPR repeat elements"/>
    <property type="evidence" value="ECO:0007669"/>
    <property type="project" value="InterPro"/>
</dbReference>
<evidence type="ECO:0000256" key="1">
    <source>
        <dbReference type="ARBA" id="ARBA00023118"/>
    </source>
</evidence>
<evidence type="ECO:0000313" key="2">
    <source>
        <dbReference type="EMBL" id="AQP50704.1"/>
    </source>
</evidence>
<dbReference type="GO" id="GO:0003723">
    <property type="term" value="F:RNA binding"/>
    <property type="evidence" value="ECO:0007669"/>
    <property type="project" value="InterPro"/>
</dbReference>
<reference evidence="2 3" key="1">
    <citation type="journal article" date="2008" name="Int. J. Syst. Evol. Microbiol.">
        <title>Tessaracoccus flavescens sp. nov., isolated from marine sediment.</title>
        <authorList>
            <person name="Lee D.W."/>
            <person name="Lee S.D."/>
        </authorList>
    </citation>
    <scope>NUCLEOTIDE SEQUENCE [LARGE SCALE GENOMIC DNA]</scope>
    <source>
        <strain evidence="2 3">SST-39T</strain>
    </source>
</reference>
<organism evidence="2 3">
    <name type="scientific">Tessaracoccus flavescens</name>
    <dbReference type="NCBI Taxonomy" id="399497"/>
    <lineage>
        <taxon>Bacteria</taxon>
        <taxon>Bacillati</taxon>
        <taxon>Actinomycetota</taxon>
        <taxon>Actinomycetes</taxon>
        <taxon>Propionibacteriales</taxon>
        <taxon>Propionibacteriaceae</taxon>
        <taxon>Tessaracoccus</taxon>
    </lineage>
</organism>
<keyword evidence="1" id="KW-0051">Antiviral defense</keyword>
<dbReference type="Gene3D" id="3.30.70.2660">
    <property type="match status" value="1"/>
</dbReference>
<name>A0A1Q2CX99_9ACTN</name>
<dbReference type="AlphaFoldDB" id="A0A1Q2CX99"/>
<dbReference type="Proteomes" id="UP000188235">
    <property type="component" value="Chromosome"/>
</dbReference>
<dbReference type="EMBL" id="CP019607">
    <property type="protein sequence ID" value="AQP50704.1"/>
    <property type="molecule type" value="Genomic_DNA"/>
</dbReference>
<dbReference type="CDD" id="cd09645">
    <property type="entry name" value="Cas5_I-E"/>
    <property type="match status" value="1"/>
</dbReference>
<dbReference type="InterPro" id="IPR010147">
    <property type="entry name" value="CRISPR-assoc_prot_CasD"/>
</dbReference>
<dbReference type="KEGG" id="tfa:BW733_07520"/>
<dbReference type="GO" id="GO:0051607">
    <property type="term" value="P:defense response to virus"/>
    <property type="evidence" value="ECO:0007669"/>
    <property type="project" value="UniProtKB-KW"/>
</dbReference>
<accession>A0A1Q2CX99</accession>
<dbReference type="NCBIfam" id="TIGR01868">
    <property type="entry name" value="casD_Cas5e"/>
    <property type="match status" value="1"/>
</dbReference>
<protein>
    <submittedName>
        <fullName evidence="2">Type I-E CRISPR-associated protein Cas5/CasD</fullName>
    </submittedName>
</protein>
<dbReference type="OrthoDB" id="3189549at2"/>
<dbReference type="RefSeq" id="WP_077349301.1">
    <property type="nucleotide sequence ID" value="NZ_CP019607.1"/>
</dbReference>
<sequence>MTVLLLRLAGPLQSWGDSSRFTVRSTRQEPTKSGVLGLLAAAQGRRRTDSIEDLLHLRFGVRTDQPGTVVRDFHTAHDRAGNSMPLSHRYYLSDAVFVAGIQGDDALLQGLLSAVERPEFPLYLGRRSCPVDGRLALGLRQGDLDDVLAAEPWQAALWHRKRMPTLATLDLHLDASPDTPGEGIRDVPLSFDPSRREYGWRNVSSSVVQLPNDVGTDEPDWLSALGDS</sequence>
<dbReference type="InterPro" id="IPR013422">
    <property type="entry name" value="CRISPR-assoc_prot_Cas5_N"/>
</dbReference>
<evidence type="ECO:0000313" key="3">
    <source>
        <dbReference type="Proteomes" id="UP000188235"/>
    </source>
</evidence>